<dbReference type="InterPro" id="IPR037587">
    <property type="entry name" value="LAMTOR2-like"/>
</dbReference>
<dbReference type="Gene3D" id="3.30.450.30">
    <property type="entry name" value="Dynein light chain 2a, cytoplasmic"/>
    <property type="match status" value="1"/>
</dbReference>
<organism evidence="3">
    <name type="scientific">Palpitomonas bilix</name>
    <dbReference type="NCBI Taxonomy" id="652834"/>
    <lineage>
        <taxon>Eukaryota</taxon>
        <taxon>Eukaryota incertae sedis</taxon>
    </lineage>
</organism>
<dbReference type="SMART" id="SM00960">
    <property type="entry name" value="Robl_LC7"/>
    <property type="match status" value="1"/>
</dbReference>
<evidence type="ECO:0000313" key="3">
    <source>
        <dbReference type="EMBL" id="CAE0252255.1"/>
    </source>
</evidence>
<dbReference type="GO" id="GO:0060090">
    <property type="term" value="F:molecular adaptor activity"/>
    <property type="evidence" value="ECO:0007669"/>
    <property type="project" value="InterPro"/>
</dbReference>
<evidence type="ECO:0000256" key="1">
    <source>
        <dbReference type="ARBA" id="ARBA00007191"/>
    </source>
</evidence>
<feature type="domain" description="Roadblock/LAMTOR2" evidence="2">
    <location>
        <begin position="8"/>
        <end position="94"/>
    </location>
</feature>
<dbReference type="Pfam" id="PF03259">
    <property type="entry name" value="Robl_LC7"/>
    <property type="match status" value="1"/>
</dbReference>
<reference evidence="3" key="1">
    <citation type="submission" date="2021-01" db="EMBL/GenBank/DDBJ databases">
        <authorList>
            <person name="Corre E."/>
            <person name="Pelletier E."/>
            <person name="Niang G."/>
            <person name="Scheremetjew M."/>
            <person name="Finn R."/>
            <person name="Kale V."/>
            <person name="Holt S."/>
            <person name="Cochrane G."/>
            <person name="Meng A."/>
            <person name="Brown T."/>
            <person name="Cohen L."/>
        </authorList>
    </citation>
    <scope>NUCLEOTIDE SEQUENCE</scope>
    <source>
        <strain evidence="3">NIES-2562</strain>
    </source>
</reference>
<name>A0A7S3DBA7_9EUKA</name>
<dbReference type="AlphaFoldDB" id="A0A7S3DBA7"/>
<comment type="similarity">
    <text evidence="1">Belongs to the GAMAD family.</text>
</comment>
<dbReference type="InterPro" id="IPR004942">
    <property type="entry name" value="Roadblock/LAMTOR2_dom"/>
</dbReference>
<evidence type="ECO:0000259" key="2">
    <source>
        <dbReference type="SMART" id="SM00960"/>
    </source>
</evidence>
<dbReference type="SUPFAM" id="SSF103196">
    <property type="entry name" value="Roadblock/LC7 domain"/>
    <property type="match status" value="1"/>
</dbReference>
<dbReference type="EMBL" id="HBIB01022210">
    <property type="protein sequence ID" value="CAE0252255.1"/>
    <property type="molecule type" value="Transcribed_RNA"/>
</dbReference>
<accession>A0A7S3DBA7</accession>
<dbReference type="PANTHER" id="PTHR13323">
    <property type="entry name" value="LATE ENDOSOMAL/LYSOSOMAL MP1 INTERACTING PROTEIN"/>
    <property type="match status" value="1"/>
</dbReference>
<protein>
    <recommendedName>
        <fullName evidence="2">Roadblock/LAMTOR2 domain-containing protein</fullName>
    </recommendedName>
</protein>
<sequence>MMINVKVLPDVLAQAKSSGIIGCMILTSEGDLIASSETGTEPQLVGAISANIFGTYQRLAHSVMKDELDNVLIFCSEGLVAVAEMGKFLLCVYGADNAEAGLLKAKVAALRSSLEGPLKEVAASMA</sequence>
<gene>
    <name evidence="3" type="ORF">PBIL07802_LOCUS14482</name>
</gene>
<dbReference type="GO" id="GO:0032008">
    <property type="term" value="P:positive regulation of TOR signaling"/>
    <property type="evidence" value="ECO:0007669"/>
    <property type="project" value="InterPro"/>
</dbReference>
<dbReference type="GO" id="GO:0005085">
    <property type="term" value="F:guanyl-nucleotide exchange factor activity"/>
    <property type="evidence" value="ECO:0007669"/>
    <property type="project" value="InterPro"/>
</dbReference>
<proteinExistence type="inferred from homology"/>